<dbReference type="InterPro" id="IPR013766">
    <property type="entry name" value="Thioredoxin_domain"/>
</dbReference>
<dbReference type="PANTHER" id="PTHR45663">
    <property type="entry name" value="GEO12009P1"/>
    <property type="match status" value="1"/>
</dbReference>
<keyword evidence="11" id="KW-1185">Reference proteome</keyword>
<gene>
    <name evidence="10" type="primary">trxA</name>
    <name evidence="10" type="ORF">OS242_15280</name>
</gene>
<dbReference type="Pfam" id="PF00085">
    <property type="entry name" value="Thioredoxin"/>
    <property type="match status" value="1"/>
</dbReference>
<comment type="caution">
    <text evidence="10">The sequence shown here is derived from an EMBL/GenBank/DDBJ whole genome shotgun (WGS) entry which is preliminary data.</text>
</comment>
<dbReference type="Gene3D" id="3.40.30.10">
    <property type="entry name" value="Glutaredoxin"/>
    <property type="match status" value="1"/>
</dbReference>
<evidence type="ECO:0000256" key="3">
    <source>
        <dbReference type="ARBA" id="ARBA00022448"/>
    </source>
</evidence>
<evidence type="ECO:0000313" key="11">
    <source>
        <dbReference type="Proteomes" id="UP001208017"/>
    </source>
</evidence>
<dbReference type="EMBL" id="JAPMLT010000010">
    <property type="protein sequence ID" value="MCX7571314.1"/>
    <property type="molecule type" value="Genomic_DNA"/>
</dbReference>
<protein>
    <recommendedName>
        <fullName evidence="2 7">Thioredoxin</fullName>
    </recommendedName>
</protein>
<keyword evidence="3" id="KW-0813">Transport</keyword>
<evidence type="ECO:0000256" key="6">
    <source>
        <dbReference type="ARBA" id="ARBA00023284"/>
    </source>
</evidence>
<dbReference type="PIRSF" id="PIRSF000077">
    <property type="entry name" value="Thioredoxin"/>
    <property type="match status" value="1"/>
</dbReference>
<dbReference type="InterPro" id="IPR005746">
    <property type="entry name" value="Thioredoxin"/>
</dbReference>
<keyword evidence="5" id="KW-1015">Disulfide bond</keyword>
<feature type="domain" description="Thioredoxin" evidence="9">
    <location>
        <begin position="1"/>
        <end position="104"/>
    </location>
</feature>
<dbReference type="CDD" id="cd02947">
    <property type="entry name" value="TRX_family"/>
    <property type="match status" value="1"/>
</dbReference>
<evidence type="ECO:0000256" key="8">
    <source>
        <dbReference type="PIRNR" id="PIRNR000077"/>
    </source>
</evidence>
<dbReference type="PROSITE" id="PS51352">
    <property type="entry name" value="THIOREDOXIN_2"/>
    <property type="match status" value="1"/>
</dbReference>
<evidence type="ECO:0000256" key="4">
    <source>
        <dbReference type="ARBA" id="ARBA00022982"/>
    </source>
</evidence>
<dbReference type="SUPFAM" id="SSF52833">
    <property type="entry name" value="Thioredoxin-like"/>
    <property type="match status" value="1"/>
</dbReference>
<organism evidence="10 11">
    <name type="scientific">Tumebacillus lacus</name>
    <dbReference type="NCBI Taxonomy" id="2995335"/>
    <lineage>
        <taxon>Bacteria</taxon>
        <taxon>Bacillati</taxon>
        <taxon>Bacillota</taxon>
        <taxon>Bacilli</taxon>
        <taxon>Bacillales</taxon>
        <taxon>Alicyclobacillaceae</taxon>
        <taxon>Tumebacillus</taxon>
    </lineage>
</organism>
<evidence type="ECO:0000256" key="2">
    <source>
        <dbReference type="ARBA" id="ARBA00020570"/>
    </source>
</evidence>
<reference evidence="10 11" key="1">
    <citation type="submission" date="2022-11" db="EMBL/GenBank/DDBJ databases">
        <title>Study of microbial diversity in lake waters.</title>
        <authorList>
            <person name="Zhang J."/>
        </authorList>
    </citation>
    <scope>NUCLEOTIDE SEQUENCE [LARGE SCALE GENOMIC DNA]</scope>
    <source>
        <strain evidence="10 11">DT12</strain>
    </source>
</reference>
<accession>A0ABT3X327</accession>
<evidence type="ECO:0000256" key="7">
    <source>
        <dbReference type="NCBIfam" id="TIGR01068"/>
    </source>
</evidence>
<comment type="similarity">
    <text evidence="1 8">Belongs to the thioredoxin family.</text>
</comment>
<proteinExistence type="inferred from homology"/>
<name>A0ABT3X327_9BACL</name>
<sequence>MAIQTATDANFNELIKSGTVLVDFWAAWCGPCRMLGPVLEDIDQKTAGRLKIVKLNVDKHGDIAGRYRIMSLPTMILFKDGVEAEKIIGYQSKKALLELIQPHL</sequence>
<dbReference type="NCBIfam" id="TIGR01068">
    <property type="entry name" value="thioredoxin"/>
    <property type="match status" value="1"/>
</dbReference>
<dbReference type="InterPro" id="IPR017937">
    <property type="entry name" value="Thioredoxin_CS"/>
</dbReference>
<evidence type="ECO:0000313" key="10">
    <source>
        <dbReference type="EMBL" id="MCX7571314.1"/>
    </source>
</evidence>
<dbReference type="RefSeq" id="WP_267152562.1">
    <property type="nucleotide sequence ID" value="NZ_JAPMLT010000010.1"/>
</dbReference>
<evidence type="ECO:0000256" key="1">
    <source>
        <dbReference type="ARBA" id="ARBA00008987"/>
    </source>
</evidence>
<keyword evidence="4" id="KW-0249">Electron transport</keyword>
<dbReference type="PROSITE" id="PS00194">
    <property type="entry name" value="THIOREDOXIN_1"/>
    <property type="match status" value="1"/>
</dbReference>
<dbReference type="InterPro" id="IPR036249">
    <property type="entry name" value="Thioredoxin-like_sf"/>
</dbReference>
<evidence type="ECO:0000256" key="5">
    <source>
        <dbReference type="ARBA" id="ARBA00023157"/>
    </source>
</evidence>
<keyword evidence="6" id="KW-0676">Redox-active center</keyword>
<dbReference type="Proteomes" id="UP001208017">
    <property type="component" value="Unassembled WGS sequence"/>
</dbReference>
<dbReference type="PRINTS" id="PR00421">
    <property type="entry name" value="THIOREDOXIN"/>
</dbReference>
<evidence type="ECO:0000259" key="9">
    <source>
        <dbReference type="PROSITE" id="PS51352"/>
    </source>
</evidence>
<dbReference type="PANTHER" id="PTHR45663:SF11">
    <property type="entry name" value="GEO12009P1"/>
    <property type="match status" value="1"/>
</dbReference>